<dbReference type="PANTHER" id="PTHR34875:SF6">
    <property type="entry name" value="UPF0237 PROTEIN MJ1558"/>
    <property type="match status" value="1"/>
</dbReference>
<name>A0ABN1QBE6_9ACTN</name>
<dbReference type="InterPro" id="IPR002912">
    <property type="entry name" value="ACT_dom"/>
</dbReference>
<evidence type="ECO:0000313" key="2">
    <source>
        <dbReference type="EMBL" id="GAA0940283.1"/>
    </source>
</evidence>
<feature type="domain" description="ACT" evidence="1">
    <location>
        <begin position="90"/>
        <end position="163"/>
    </location>
</feature>
<dbReference type="SUPFAM" id="SSF55021">
    <property type="entry name" value="ACT-like"/>
    <property type="match status" value="2"/>
</dbReference>
<organism evidence="2 3">
    <name type="scientific">Nonomuraea longicatena</name>
    <dbReference type="NCBI Taxonomy" id="83682"/>
    <lineage>
        <taxon>Bacteria</taxon>
        <taxon>Bacillati</taxon>
        <taxon>Actinomycetota</taxon>
        <taxon>Actinomycetes</taxon>
        <taxon>Streptosporangiales</taxon>
        <taxon>Streptosporangiaceae</taxon>
        <taxon>Nonomuraea</taxon>
    </lineage>
</organism>
<dbReference type="Pfam" id="PF01842">
    <property type="entry name" value="ACT"/>
    <property type="match status" value="1"/>
</dbReference>
<evidence type="ECO:0000259" key="1">
    <source>
        <dbReference type="PROSITE" id="PS51671"/>
    </source>
</evidence>
<dbReference type="PANTHER" id="PTHR34875">
    <property type="entry name" value="UPF0237 PROTEIN MJ1558"/>
    <property type="match status" value="1"/>
</dbReference>
<dbReference type="InterPro" id="IPR050990">
    <property type="entry name" value="UPF0237/GcvR_regulator"/>
</dbReference>
<dbReference type="EMBL" id="BAAAHQ010000027">
    <property type="protein sequence ID" value="GAA0940283.1"/>
    <property type="molecule type" value="Genomic_DNA"/>
</dbReference>
<gene>
    <name evidence="2" type="ORF">GCM10009560_51500</name>
</gene>
<keyword evidence="3" id="KW-1185">Reference proteome</keyword>
<accession>A0ABN1QBE6</accession>
<protein>
    <recommendedName>
        <fullName evidence="1">ACT domain-containing protein</fullName>
    </recommendedName>
</protein>
<dbReference type="RefSeq" id="WP_343952590.1">
    <property type="nucleotide sequence ID" value="NZ_BAAAHQ010000027.1"/>
</dbReference>
<dbReference type="Proteomes" id="UP001501578">
    <property type="component" value="Unassembled WGS sequence"/>
</dbReference>
<proteinExistence type="predicted"/>
<evidence type="ECO:0000313" key="3">
    <source>
        <dbReference type="Proteomes" id="UP001501578"/>
    </source>
</evidence>
<dbReference type="PROSITE" id="PS51671">
    <property type="entry name" value="ACT"/>
    <property type="match status" value="2"/>
</dbReference>
<comment type="caution">
    <text evidence="2">The sequence shown here is derived from an EMBL/GenBank/DDBJ whole genome shotgun (WGS) entry which is preliminary data.</text>
</comment>
<dbReference type="Pfam" id="PF13740">
    <property type="entry name" value="ACT_6"/>
    <property type="match status" value="1"/>
</dbReference>
<dbReference type="CDD" id="cd02116">
    <property type="entry name" value="ACT"/>
    <property type="match status" value="1"/>
</dbReference>
<feature type="domain" description="ACT" evidence="1">
    <location>
        <begin position="5"/>
        <end position="76"/>
    </location>
</feature>
<sequence>MALSAVNVLGVDQPGVIAKVTSTLTEHGANIRDSTVTLLGGHVAMMLLVTGDLEADELAKALAQSDLVVMVSAVEARRHFRVPGNGLGYVLSLHGPDRHGIISAISTVLASVGGNITGMSTRLTGRLYVLIADVDLPARTDVPQLMRRLAGVGEQLGSEITFRPMQPDVL</sequence>
<dbReference type="InterPro" id="IPR045865">
    <property type="entry name" value="ACT-like_dom_sf"/>
</dbReference>
<reference evidence="2 3" key="1">
    <citation type="journal article" date="2019" name="Int. J. Syst. Evol. Microbiol.">
        <title>The Global Catalogue of Microorganisms (GCM) 10K type strain sequencing project: providing services to taxonomists for standard genome sequencing and annotation.</title>
        <authorList>
            <consortium name="The Broad Institute Genomics Platform"/>
            <consortium name="The Broad Institute Genome Sequencing Center for Infectious Disease"/>
            <person name="Wu L."/>
            <person name="Ma J."/>
        </authorList>
    </citation>
    <scope>NUCLEOTIDE SEQUENCE [LARGE SCALE GENOMIC DNA]</scope>
    <source>
        <strain evidence="2 3">JCM 11136</strain>
    </source>
</reference>
<dbReference type="Gene3D" id="3.30.70.260">
    <property type="match status" value="2"/>
</dbReference>